<dbReference type="Pfam" id="PF05159">
    <property type="entry name" value="Capsule_synth"/>
    <property type="match status" value="1"/>
</dbReference>
<dbReference type="Proteomes" id="UP000198703">
    <property type="component" value="Unassembled WGS sequence"/>
</dbReference>
<accession>A0A1H4CY34</accession>
<dbReference type="EMBL" id="FNQM01000008">
    <property type="protein sequence ID" value="SEA65324.1"/>
    <property type="molecule type" value="Genomic_DNA"/>
</dbReference>
<evidence type="ECO:0000313" key="3">
    <source>
        <dbReference type="Proteomes" id="UP000198703"/>
    </source>
</evidence>
<dbReference type="OrthoDB" id="543755at2"/>
<dbReference type="STRING" id="89524.SAMN05444370_108107"/>
<dbReference type="AlphaFoldDB" id="A0A1H4CY34"/>
<dbReference type="InterPro" id="IPR007833">
    <property type="entry name" value="Capsule_polysaccharide_synth"/>
</dbReference>
<evidence type="ECO:0000256" key="1">
    <source>
        <dbReference type="SAM" id="MobiDB-lite"/>
    </source>
</evidence>
<reference evidence="2 3" key="1">
    <citation type="submission" date="2016-10" db="EMBL/GenBank/DDBJ databases">
        <authorList>
            <person name="de Groot N.N."/>
        </authorList>
    </citation>
    <scope>NUCLEOTIDE SEQUENCE [LARGE SCALE GENOMIC DNA]</scope>
    <source>
        <strain evidence="2 3">DSM 15345</strain>
    </source>
</reference>
<gene>
    <name evidence="2" type="ORF">SAMN05444370_108107</name>
</gene>
<evidence type="ECO:0000313" key="2">
    <source>
        <dbReference type="EMBL" id="SEA65324.1"/>
    </source>
</evidence>
<protein>
    <submittedName>
        <fullName evidence="2">Capsular polysaccharide export protein</fullName>
    </submittedName>
</protein>
<sequence>MGRGAPPLLPPAAPGWPSPLPAGEPSPPPAGEAGRLDGPSMAEAAAALARIRVEALWWPAPRAGAPRPRALAFGAAGLAAARARFADADILRADAAAATDPERLEAAFGPPADVALWARIGGAAVLGAAGEALGEAPPPDPLALLAVARPRCPWSGREVALGAALDAQALLRAAALRARGPVALVGMSRWKRRCLAPFLTGPDGPPRAARSLAEAGDGPRALWGDAGEGDPAAAGALRVEDGFLRSVGLGLRHTAPVSLAIRPGPPHFDATRRNAFEQTVAAADFTPALKARAAALRAQVLAAGLTKYNLEGAAALPDAGGRLRVLAPGQVEDDASIRLGARAVRTNLALLEAARARFPDAFLLFKPHPDVETGLRPGAVPRAEALRFADAVADRAPAAACLDWADRVATITSLMGFEALLRRKAVTCFGRPFHAGWGLTDDVDPPPRDRALDLDELTAAALILHPDYIDPASGLPAPPEIAVAALLRARAAARRPLGRLDRAWRDALSWTLNRF</sequence>
<feature type="compositionally biased region" description="Pro residues" evidence="1">
    <location>
        <begin position="7"/>
        <end position="30"/>
    </location>
</feature>
<feature type="region of interest" description="Disordered" evidence="1">
    <location>
        <begin position="1"/>
        <end position="37"/>
    </location>
</feature>
<organism evidence="2 3">
    <name type="scientific">Rubrimonas cliftonensis</name>
    <dbReference type="NCBI Taxonomy" id="89524"/>
    <lineage>
        <taxon>Bacteria</taxon>
        <taxon>Pseudomonadati</taxon>
        <taxon>Pseudomonadota</taxon>
        <taxon>Alphaproteobacteria</taxon>
        <taxon>Rhodobacterales</taxon>
        <taxon>Paracoccaceae</taxon>
        <taxon>Rubrimonas</taxon>
    </lineage>
</organism>
<dbReference type="RefSeq" id="WP_093254299.1">
    <property type="nucleotide sequence ID" value="NZ_FNQM01000008.1"/>
</dbReference>
<keyword evidence="3" id="KW-1185">Reference proteome</keyword>
<name>A0A1H4CY34_9RHOB</name>
<dbReference type="GO" id="GO:0015774">
    <property type="term" value="P:polysaccharide transport"/>
    <property type="evidence" value="ECO:0007669"/>
    <property type="project" value="InterPro"/>
</dbReference>
<dbReference type="GO" id="GO:0000271">
    <property type="term" value="P:polysaccharide biosynthetic process"/>
    <property type="evidence" value="ECO:0007669"/>
    <property type="project" value="InterPro"/>
</dbReference>
<proteinExistence type="predicted"/>